<dbReference type="GO" id="GO:0030288">
    <property type="term" value="C:outer membrane-bounded periplasmic space"/>
    <property type="evidence" value="ECO:0007669"/>
    <property type="project" value="TreeGrafter"/>
</dbReference>
<name>A0A0D0IZW6_9PSED</name>
<feature type="compositionally biased region" description="Low complexity" evidence="4">
    <location>
        <begin position="29"/>
        <end position="45"/>
    </location>
</feature>
<feature type="domain" description="Solute-binding protein family 3/N-terminal" evidence="6">
    <location>
        <begin position="58"/>
        <end position="280"/>
    </location>
</feature>
<comment type="similarity">
    <text evidence="1">Belongs to the bacterial solute-binding protein 3 family.</text>
</comment>
<dbReference type="PANTHER" id="PTHR30085:SF6">
    <property type="entry name" value="ABC TRANSPORTER GLUTAMINE-BINDING PROTEIN GLNH"/>
    <property type="match status" value="1"/>
</dbReference>
<organism evidence="7 8">
    <name type="scientific">Pseudomonas fulva</name>
    <dbReference type="NCBI Taxonomy" id="47880"/>
    <lineage>
        <taxon>Bacteria</taxon>
        <taxon>Pseudomonadati</taxon>
        <taxon>Pseudomonadota</taxon>
        <taxon>Gammaproteobacteria</taxon>
        <taxon>Pseudomonadales</taxon>
        <taxon>Pseudomonadaceae</taxon>
        <taxon>Pseudomonas</taxon>
    </lineage>
</organism>
<sequence>MTFKSALAFPLLAASLLIGCGPSDEPKQAAAEPAAPTPPAAEAAPSDSYLEKIKARDKLIVGVFSDKPPFGFVNEQGEHVGFDTDIAKRFAKDLLGDEKKVEFVVVEPASRIPFLQSDKVDLILANMTVTPERAQAVDFTNPNLRVAVQALVADGSEVQKLDDLADKTTIVTTGTTADIWLTKNHPEWKLLKFEKNSESLQALANGRGDAYAQDNLVLFSWAKQNPGYRVLPETLGDEAPIAPAVKKGNIELRDWVNDELAKLGEEKFLLALYDQYVRPELAEGTDPQAIIVEGGKWKE</sequence>
<feature type="chain" id="PRO_5002212706" evidence="5">
    <location>
        <begin position="20"/>
        <end position="299"/>
    </location>
</feature>
<accession>A0A0D0IZW6</accession>
<dbReference type="SMART" id="SM00062">
    <property type="entry name" value="PBPb"/>
    <property type="match status" value="1"/>
</dbReference>
<evidence type="ECO:0000256" key="2">
    <source>
        <dbReference type="ARBA" id="ARBA00022448"/>
    </source>
</evidence>
<comment type="caution">
    <text evidence="7">The sequence shown here is derived from an EMBL/GenBank/DDBJ whole genome shotgun (WGS) entry which is preliminary data.</text>
</comment>
<keyword evidence="3 5" id="KW-0732">Signal</keyword>
<evidence type="ECO:0000259" key="6">
    <source>
        <dbReference type="SMART" id="SM00062"/>
    </source>
</evidence>
<gene>
    <name evidence="7" type="ORF">RU08_14940</name>
</gene>
<dbReference type="EMBL" id="JXQW01000039">
    <property type="protein sequence ID" value="KIP98765.1"/>
    <property type="molecule type" value="Genomic_DNA"/>
</dbReference>
<dbReference type="InterPro" id="IPR051455">
    <property type="entry name" value="Bact_solute-bind_prot3"/>
</dbReference>
<dbReference type="AlphaFoldDB" id="A0A0D0IZW6"/>
<evidence type="ECO:0000313" key="8">
    <source>
        <dbReference type="Proteomes" id="UP000032068"/>
    </source>
</evidence>
<evidence type="ECO:0000256" key="4">
    <source>
        <dbReference type="SAM" id="MobiDB-lite"/>
    </source>
</evidence>
<feature type="signal peptide" evidence="5">
    <location>
        <begin position="1"/>
        <end position="19"/>
    </location>
</feature>
<dbReference type="Proteomes" id="UP000032068">
    <property type="component" value="Unassembled WGS sequence"/>
</dbReference>
<proteinExistence type="inferred from homology"/>
<dbReference type="GO" id="GO:0006865">
    <property type="term" value="P:amino acid transport"/>
    <property type="evidence" value="ECO:0007669"/>
    <property type="project" value="TreeGrafter"/>
</dbReference>
<dbReference type="PROSITE" id="PS51257">
    <property type="entry name" value="PROKAR_LIPOPROTEIN"/>
    <property type="match status" value="1"/>
</dbReference>
<dbReference type="Pfam" id="PF00497">
    <property type="entry name" value="SBP_bac_3"/>
    <property type="match status" value="1"/>
</dbReference>
<evidence type="ECO:0000256" key="1">
    <source>
        <dbReference type="ARBA" id="ARBA00010333"/>
    </source>
</evidence>
<feature type="region of interest" description="Disordered" evidence="4">
    <location>
        <begin position="25"/>
        <end position="46"/>
    </location>
</feature>
<dbReference type="OrthoDB" id="7241844at2"/>
<keyword evidence="2" id="KW-0813">Transport</keyword>
<evidence type="ECO:0000256" key="5">
    <source>
        <dbReference type="SAM" id="SignalP"/>
    </source>
</evidence>
<dbReference type="SUPFAM" id="SSF53850">
    <property type="entry name" value="Periplasmic binding protein-like II"/>
    <property type="match status" value="1"/>
</dbReference>
<dbReference type="PANTHER" id="PTHR30085">
    <property type="entry name" value="AMINO ACID ABC TRANSPORTER PERMEASE"/>
    <property type="match status" value="1"/>
</dbReference>
<dbReference type="InterPro" id="IPR001638">
    <property type="entry name" value="Solute-binding_3/MltF_N"/>
</dbReference>
<protein>
    <submittedName>
        <fullName evidence="7">Glutamine ABC transporter substrate-binding protein</fullName>
    </submittedName>
</protein>
<evidence type="ECO:0000256" key="3">
    <source>
        <dbReference type="ARBA" id="ARBA00022729"/>
    </source>
</evidence>
<reference evidence="7 8" key="1">
    <citation type="submission" date="2014-12" db="EMBL/GenBank/DDBJ databases">
        <title>16Stimator: statistical estimation of ribosomal gene copy numbers from draft genome assemblies.</title>
        <authorList>
            <person name="Perisin M.A."/>
            <person name="Vetter M."/>
            <person name="Gilbert J.A."/>
            <person name="Bergelson J."/>
        </authorList>
    </citation>
    <scope>NUCLEOTIDE SEQUENCE [LARGE SCALE GENOMIC DNA]</scope>
    <source>
        <strain evidence="7 8">MEJ086</strain>
    </source>
</reference>
<dbReference type="Gene3D" id="3.40.190.10">
    <property type="entry name" value="Periplasmic binding protein-like II"/>
    <property type="match status" value="2"/>
</dbReference>
<dbReference type="RefSeq" id="WP_042554628.1">
    <property type="nucleotide sequence ID" value="NZ_JXQW01000039.1"/>
</dbReference>
<dbReference type="GO" id="GO:0005576">
    <property type="term" value="C:extracellular region"/>
    <property type="evidence" value="ECO:0007669"/>
    <property type="project" value="TreeGrafter"/>
</dbReference>
<evidence type="ECO:0000313" key="7">
    <source>
        <dbReference type="EMBL" id="KIP98765.1"/>
    </source>
</evidence>